<keyword evidence="1" id="KW-0812">Transmembrane</keyword>
<organism evidence="2">
    <name type="scientific">marine sediment metagenome</name>
    <dbReference type="NCBI Taxonomy" id="412755"/>
    <lineage>
        <taxon>unclassified sequences</taxon>
        <taxon>metagenomes</taxon>
        <taxon>ecological metagenomes</taxon>
    </lineage>
</organism>
<feature type="transmembrane region" description="Helical" evidence="1">
    <location>
        <begin position="77"/>
        <end position="93"/>
    </location>
</feature>
<gene>
    <name evidence="2" type="ORF">LCGC14_0222930</name>
</gene>
<comment type="caution">
    <text evidence="2">The sequence shown here is derived from an EMBL/GenBank/DDBJ whole genome shotgun (WGS) entry which is preliminary data.</text>
</comment>
<protein>
    <submittedName>
        <fullName evidence="2">Uncharacterized protein</fullName>
    </submittedName>
</protein>
<evidence type="ECO:0000256" key="1">
    <source>
        <dbReference type="SAM" id="Phobius"/>
    </source>
</evidence>
<keyword evidence="1" id="KW-0472">Membrane</keyword>
<feature type="transmembrane region" description="Helical" evidence="1">
    <location>
        <begin position="30"/>
        <end position="49"/>
    </location>
</feature>
<reference evidence="2" key="1">
    <citation type="journal article" date="2015" name="Nature">
        <title>Complex archaea that bridge the gap between prokaryotes and eukaryotes.</title>
        <authorList>
            <person name="Spang A."/>
            <person name="Saw J.H."/>
            <person name="Jorgensen S.L."/>
            <person name="Zaremba-Niedzwiedzka K."/>
            <person name="Martijn J."/>
            <person name="Lind A.E."/>
            <person name="van Eijk R."/>
            <person name="Schleper C."/>
            <person name="Guy L."/>
            <person name="Ettema T.J."/>
        </authorList>
    </citation>
    <scope>NUCLEOTIDE SEQUENCE</scope>
</reference>
<keyword evidence="1" id="KW-1133">Transmembrane helix</keyword>
<proteinExistence type="predicted"/>
<dbReference type="EMBL" id="LAZR01000106">
    <property type="protein sequence ID" value="KKN91091.1"/>
    <property type="molecule type" value="Genomic_DNA"/>
</dbReference>
<sequence length="101" mass="11730">MDRLRYMEVGLKEYFSEILYGIAISKKTQWAIILGIVFFIGISLIGSHLTSNLQFIGPLKGLEDAIASKLLKRYDKVALFALISFWVLAFKCYHRDKKRLW</sequence>
<accession>A0A0F9WXF0</accession>
<name>A0A0F9WXF0_9ZZZZ</name>
<dbReference type="AlphaFoldDB" id="A0A0F9WXF0"/>
<evidence type="ECO:0000313" key="2">
    <source>
        <dbReference type="EMBL" id="KKN91091.1"/>
    </source>
</evidence>